<protein>
    <submittedName>
        <fullName evidence="4">Sugar transferase</fullName>
    </submittedName>
</protein>
<dbReference type="AlphaFoldDB" id="A0A523S221"/>
<evidence type="ECO:0000256" key="1">
    <source>
        <dbReference type="ARBA" id="ARBA00006464"/>
    </source>
</evidence>
<dbReference type="PANTHER" id="PTHR30576:SF20">
    <property type="entry name" value="QUINOVOSAMINEPHOSPHOTRANSFERAE-RELATED"/>
    <property type="match status" value="1"/>
</dbReference>
<organism evidence="4 5">
    <name type="scientific">Aerophobetes bacterium</name>
    <dbReference type="NCBI Taxonomy" id="2030807"/>
    <lineage>
        <taxon>Bacteria</taxon>
        <taxon>Candidatus Aerophobota</taxon>
    </lineage>
</organism>
<sequence>MGKRIFDLFSSAVGLIILSPLFLLIAILIKLDSTGPVFFKQKRIGLKGKMFNIYKFRTMLANTKGEDRQITIGLDSRITRRGRILRKFNLDELPQLINVLKGEMSLVGPRPEVPKYVELYSEGQKKVLSVKPGMTDYASIEFNKESEILASSSHPKDDYVRKIMPQKIILNLKYINDRSILLDFILILRTLREILGDIR</sequence>
<keyword evidence="4" id="KW-0808">Transferase</keyword>
<dbReference type="Pfam" id="PF02397">
    <property type="entry name" value="Bac_transf"/>
    <property type="match status" value="1"/>
</dbReference>
<dbReference type="Proteomes" id="UP000316360">
    <property type="component" value="Unassembled WGS sequence"/>
</dbReference>
<dbReference type="GO" id="GO:0016780">
    <property type="term" value="F:phosphotransferase activity, for other substituted phosphate groups"/>
    <property type="evidence" value="ECO:0007669"/>
    <property type="project" value="TreeGrafter"/>
</dbReference>
<name>A0A523S221_UNCAE</name>
<dbReference type="EMBL" id="SOKJ01000121">
    <property type="protein sequence ID" value="TET11911.1"/>
    <property type="molecule type" value="Genomic_DNA"/>
</dbReference>
<keyword evidence="2" id="KW-1133">Transmembrane helix</keyword>
<dbReference type="PANTHER" id="PTHR30576">
    <property type="entry name" value="COLANIC BIOSYNTHESIS UDP-GLUCOSE LIPID CARRIER TRANSFERASE"/>
    <property type="match status" value="1"/>
</dbReference>
<gene>
    <name evidence="4" type="ORF">E3J84_02290</name>
</gene>
<keyword evidence="2" id="KW-0472">Membrane</keyword>
<accession>A0A523S221</accession>
<reference evidence="4 5" key="1">
    <citation type="submission" date="2019-03" db="EMBL/GenBank/DDBJ databases">
        <title>Metabolic potential of uncultured bacteria and archaea associated with petroleum seepage in deep-sea sediments.</title>
        <authorList>
            <person name="Dong X."/>
            <person name="Hubert C."/>
        </authorList>
    </citation>
    <scope>NUCLEOTIDE SEQUENCE [LARGE SCALE GENOMIC DNA]</scope>
    <source>
        <strain evidence="4">E44_bin7</strain>
    </source>
</reference>
<proteinExistence type="inferred from homology"/>
<comment type="caution">
    <text evidence="4">The sequence shown here is derived from an EMBL/GenBank/DDBJ whole genome shotgun (WGS) entry which is preliminary data.</text>
</comment>
<evidence type="ECO:0000313" key="4">
    <source>
        <dbReference type="EMBL" id="TET11911.1"/>
    </source>
</evidence>
<evidence type="ECO:0000259" key="3">
    <source>
        <dbReference type="Pfam" id="PF02397"/>
    </source>
</evidence>
<feature type="transmembrane region" description="Helical" evidence="2">
    <location>
        <begin position="12"/>
        <end position="31"/>
    </location>
</feature>
<evidence type="ECO:0000313" key="5">
    <source>
        <dbReference type="Proteomes" id="UP000316360"/>
    </source>
</evidence>
<comment type="similarity">
    <text evidence="1">Belongs to the bacterial sugar transferase family.</text>
</comment>
<evidence type="ECO:0000256" key="2">
    <source>
        <dbReference type="SAM" id="Phobius"/>
    </source>
</evidence>
<keyword evidence="2" id="KW-0812">Transmembrane</keyword>
<feature type="domain" description="Bacterial sugar transferase" evidence="3">
    <location>
        <begin position="3"/>
        <end position="195"/>
    </location>
</feature>
<dbReference type="InterPro" id="IPR003362">
    <property type="entry name" value="Bact_transf"/>
</dbReference>